<gene>
    <name evidence="2" type="ORF">F5878DRAFT_441238</name>
</gene>
<organism evidence="2 3">
    <name type="scientific">Lentinula raphanica</name>
    <dbReference type="NCBI Taxonomy" id="153919"/>
    <lineage>
        <taxon>Eukaryota</taxon>
        <taxon>Fungi</taxon>
        <taxon>Dikarya</taxon>
        <taxon>Basidiomycota</taxon>
        <taxon>Agaricomycotina</taxon>
        <taxon>Agaricomycetes</taxon>
        <taxon>Agaricomycetidae</taxon>
        <taxon>Agaricales</taxon>
        <taxon>Marasmiineae</taxon>
        <taxon>Omphalotaceae</taxon>
        <taxon>Lentinula</taxon>
    </lineage>
</organism>
<keyword evidence="3" id="KW-1185">Reference proteome</keyword>
<proteinExistence type="predicted"/>
<feature type="region of interest" description="Disordered" evidence="1">
    <location>
        <begin position="254"/>
        <end position="274"/>
    </location>
</feature>
<comment type="caution">
    <text evidence="2">The sequence shown here is derived from an EMBL/GenBank/DDBJ whole genome shotgun (WGS) entry which is preliminary data.</text>
</comment>
<accession>A0AA38PFL9</accession>
<evidence type="ECO:0000313" key="3">
    <source>
        <dbReference type="Proteomes" id="UP001163846"/>
    </source>
</evidence>
<name>A0AA38PFL9_9AGAR</name>
<dbReference type="EMBL" id="MU806026">
    <property type="protein sequence ID" value="KAJ3841841.1"/>
    <property type="molecule type" value="Genomic_DNA"/>
</dbReference>
<protein>
    <submittedName>
        <fullName evidence="2">Uncharacterized protein</fullName>
    </submittedName>
</protein>
<evidence type="ECO:0000256" key="1">
    <source>
        <dbReference type="SAM" id="MobiDB-lite"/>
    </source>
</evidence>
<dbReference type="Proteomes" id="UP001163846">
    <property type="component" value="Unassembled WGS sequence"/>
</dbReference>
<evidence type="ECO:0000313" key="2">
    <source>
        <dbReference type="EMBL" id="KAJ3841841.1"/>
    </source>
</evidence>
<sequence length="274" mass="31051">MVVGTHAIAWDRTAVPTNYYSGDHSVVGDIILHYPHTANPQRFLEEIEREVFETQEQSEDMGPGDLLAKGFNHLDGFMNLLISRTGDSVVPSETLENYKALASRSTGSKSGAKTSQYQDIVFNVYRYAANNKLSKQVDMTFGTHPIVPADLPGKTAPMPGRIDGPPRLYNTLGYGMKKIGFIHFYDDPEKILREVAETAQDMEGRKPQFDKVEFLEYSMFVLRQRRDVTVPGVVTQQWKVAVTNYKQAYLKEVEKQRDRRRKQKEGLGTVGDRV</sequence>
<dbReference type="AlphaFoldDB" id="A0AA38PFL9"/>
<reference evidence="2" key="1">
    <citation type="submission" date="2022-08" db="EMBL/GenBank/DDBJ databases">
        <authorList>
            <consortium name="DOE Joint Genome Institute"/>
            <person name="Min B."/>
            <person name="Riley R."/>
            <person name="Sierra-Patev S."/>
            <person name="Naranjo-Ortiz M."/>
            <person name="Looney B."/>
            <person name="Konkel Z."/>
            <person name="Slot J.C."/>
            <person name="Sakamoto Y."/>
            <person name="Steenwyk J.L."/>
            <person name="Rokas A."/>
            <person name="Carro J."/>
            <person name="Camarero S."/>
            <person name="Ferreira P."/>
            <person name="Molpeceres G."/>
            <person name="Ruiz-Duenas F.J."/>
            <person name="Serrano A."/>
            <person name="Henrissat B."/>
            <person name="Drula E."/>
            <person name="Hughes K.W."/>
            <person name="Mata J.L."/>
            <person name="Ishikawa N.K."/>
            <person name="Vargas-Isla R."/>
            <person name="Ushijima S."/>
            <person name="Smith C.A."/>
            <person name="Ahrendt S."/>
            <person name="Andreopoulos W."/>
            <person name="He G."/>
            <person name="Labutti K."/>
            <person name="Lipzen A."/>
            <person name="Ng V."/>
            <person name="Sandor L."/>
            <person name="Barry K."/>
            <person name="Martinez A.T."/>
            <person name="Xiao Y."/>
            <person name="Gibbons J.G."/>
            <person name="Terashima K."/>
            <person name="Hibbett D.S."/>
            <person name="Grigoriev I.V."/>
        </authorList>
    </citation>
    <scope>NUCLEOTIDE SEQUENCE</scope>
    <source>
        <strain evidence="2">TFB9207</strain>
    </source>
</reference>